<reference evidence="2" key="1">
    <citation type="submission" date="2020-11" db="EMBL/GenBank/DDBJ databases">
        <authorList>
            <consortium name="DOE Joint Genome Institute"/>
            <person name="Ahrendt S."/>
            <person name="Riley R."/>
            <person name="Andreopoulos W."/>
            <person name="Labutti K."/>
            <person name="Pangilinan J."/>
            <person name="Ruiz-Duenas F.J."/>
            <person name="Barrasa J.M."/>
            <person name="Sanchez-Garcia M."/>
            <person name="Camarero S."/>
            <person name="Miyauchi S."/>
            <person name="Serrano A."/>
            <person name="Linde D."/>
            <person name="Babiker R."/>
            <person name="Drula E."/>
            <person name="Ayuso-Fernandez I."/>
            <person name="Pacheco R."/>
            <person name="Padilla G."/>
            <person name="Ferreira P."/>
            <person name="Barriuso J."/>
            <person name="Kellner H."/>
            <person name="Castanera R."/>
            <person name="Alfaro M."/>
            <person name="Ramirez L."/>
            <person name="Pisabarro A.G."/>
            <person name="Kuo A."/>
            <person name="Tritt A."/>
            <person name="Lipzen A."/>
            <person name="He G."/>
            <person name="Yan M."/>
            <person name="Ng V."/>
            <person name="Cullen D."/>
            <person name="Martin F."/>
            <person name="Rosso M.-N."/>
            <person name="Henrissat B."/>
            <person name="Hibbett D."/>
            <person name="Martinez A.T."/>
            <person name="Grigoriev I.V."/>
        </authorList>
    </citation>
    <scope>NUCLEOTIDE SEQUENCE</scope>
    <source>
        <strain evidence="2">ATCC 90797</strain>
    </source>
</reference>
<keyword evidence="1" id="KW-0472">Membrane</keyword>
<comment type="caution">
    <text evidence="2">The sequence shown here is derived from an EMBL/GenBank/DDBJ whole genome shotgun (WGS) entry which is preliminary data.</text>
</comment>
<proteinExistence type="predicted"/>
<feature type="transmembrane region" description="Helical" evidence="1">
    <location>
        <begin position="59"/>
        <end position="78"/>
    </location>
</feature>
<name>A0A9P5ZM25_PLEER</name>
<keyword evidence="1" id="KW-0812">Transmembrane</keyword>
<dbReference type="EMBL" id="MU154684">
    <property type="protein sequence ID" value="KAF9489075.1"/>
    <property type="molecule type" value="Genomic_DNA"/>
</dbReference>
<evidence type="ECO:0000256" key="1">
    <source>
        <dbReference type="SAM" id="Phobius"/>
    </source>
</evidence>
<dbReference type="AlphaFoldDB" id="A0A9P5ZM25"/>
<evidence type="ECO:0000313" key="3">
    <source>
        <dbReference type="Proteomes" id="UP000807025"/>
    </source>
</evidence>
<accession>A0A9P5ZM25</accession>
<protein>
    <submittedName>
        <fullName evidence="2">Uncharacterized protein</fullName>
    </submittedName>
</protein>
<keyword evidence="3" id="KW-1185">Reference proteome</keyword>
<dbReference type="Proteomes" id="UP000807025">
    <property type="component" value="Unassembled WGS sequence"/>
</dbReference>
<organism evidence="2 3">
    <name type="scientific">Pleurotus eryngii</name>
    <name type="common">Boletus of the steppes</name>
    <dbReference type="NCBI Taxonomy" id="5323"/>
    <lineage>
        <taxon>Eukaryota</taxon>
        <taxon>Fungi</taxon>
        <taxon>Dikarya</taxon>
        <taxon>Basidiomycota</taxon>
        <taxon>Agaricomycotina</taxon>
        <taxon>Agaricomycetes</taxon>
        <taxon>Agaricomycetidae</taxon>
        <taxon>Agaricales</taxon>
        <taxon>Pleurotineae</taxon>
        <taxon>Pleurotaceae</taxon>
        <taxon>Pleurotus</taxon>
    </lineage>
</organism>
<sequence>MPSNIPSTSIPSAPRADPITSNVVAAGGHSQGVDDICCHIDLNCRGGANSRFLQSWKCLGFIAVVVFLVLVVFVLLPFKARSYITRCSHPMCLPFAIAVHFSDLPNIT</sequence>
<evidence type="ECO:0000313" key="2">
    <source>
        <dbReference type="EMBL" id="KAF9489075.1"/>
    </source>
</evidence>
<gene>
    <name evidence="2" type="ORF">BDN71DRAFT_1593668</name>
</gene>
<keyword evidence="1" id="KW-1133">Transmembrane helix</keyword>